<keyword evidence="3 9" id="KW-0540">Nuclease</keyword>
<dbReference type="Pfam" id="PF09827">
    <property type="entry name" value="CRISPR_Cas2"/>
    <property type="match status" value="1"/>
</dbReference>
<dbReference type="GO" id="GO:0051607">
    <property type="term" value="P:defense response to virus"/>
    <property type="evidence" value="ECO:0007669"/>
    <property type="project" value="UniProtKB-UniRule"/>
</dbReference>
<reference evidence="12" key="1">
    <citation type="submission" date="2015-10" db="EMBL/GenBank/DDBJ databases">
        <authorList>
            <person name="Luecker S."/>
            <person name="Luecker S."/>
        </authorList>
    </citation>
    <scope>NUCLEOTIDE SEQUENCE [LARGE SCALE GENOMIC DNA]</scope>
</reference>
<keyword evidence="6 9" id="KW-0378">Hydrolase</keyword>
<dbReference type="PIRSF" id="PIRSF032582">
    <property type="entry name" value="Cas2"/>
    <property type="match status" value="1"/>
</dbReference>
<dbReference type="Gene3D" id="3.30.70.240">
    <property type="match status" value="1"/>
</dbReference>
<dbReference type="EMBL" id="CZPZ01000004">
    <property type="protein sequence ID" value="CUS33056.1"/>
    <property type="molecule type" value="Genomic_DNA"/>
</dbReference>
<dbReference type="EC" id="3.1.-.-" evidence="9"/>
<evidence type="ECO:0000256" key="3">
    <source>
        <dbReference type="ARBA" id="ARBA00022722"/>
    </source>
</evidence>
<keyword evidence="12" id="KW-1185">Reference proteome</keyword>
<evidence type="ECO:0000256" key="9">
    <source>
        <dbReference type="HAMAP-Rule" id="MF_01471"/>
    </source>
</evidence>
<dbReference type="OrthoDB" id="9798176at2"/>
<evidence type="ECO:0000256" key="2">
    <source>
        <dbReference type="ARBA" id="ARBA00009959"/>
    </source>
</evidence>
<keyword evidence="5 9" id="KW-0255">Endonuclease</keyword>
<comment type="similarity">
    <text evidence="2 9 10">Belongs to the CRISPR-associated endoribonuclease Cas2 protein family.</text>
</comment>
<proteinExistence type="inferred from homology"/>
<evidence type="ECO:0000256" key="4">
    <source>
        <dbReference type="ARBA" id="ARBA00022723"/>
    </source>
</evidence>
<dbReference type="AlphaFoldDB" id="A0A0S4L8U7"/>
<evidence type="ECO:0000256" key="7">
    <source>
        <dbReference type="ARBA" id="ARBA00022842"/>
    </source>
</evidence>
<dbReference type="PANTHER" id="PTHR34405:SF3">
    <property type="entry name" value="CRISPR-ASSOCIATED ENDORIBONUCLEASE CAS2 3"/>
    <property type="match status" value="1"/>
</dbReference>
<dbReference type="InterPro" id="IPR021127">
    <property type="entry name" value="CRISPR_associated_Cas2"/>
</dbReference>
<keyword evidence="4 9" id="KW-0479">Metal-binding</keyword>
<dbReference type="CDD" id="cd09725">
    <property type="entry name" value="Cas2_I_II_III"/>
    <property type="match status" value="1"/>
</dbReference>
<dbReference type="STRING" id="1742973.COMA2_120045"/>
<dbReference type="GO" id="GO:0004521">
    <property type="term" value="F:RNA endonuclease activity"/>
    <property type="evidence" value="ECO:0007669"/>
    <property type="project" value="UniProtKB-UniRule"/>
</dbReference>
<evidence type="ECO:0000256" key="6">
    <source>
        <dbReference type="ARBA" id="ARBA00022801"/>
    </source>
</evidence>
<evidence type="ECO:0000256" key="5">
    <source>
        <dbReference type="ARBA" id="ARBA00022759"/>
    </source>
</evidence>
<dbReference type="GO" id="GO:0046872">
    <property type="term" value="F:metal ion binding"/>
    <property type="evidence" value="ECO:0007669"/>
    <property type="project" value="UniProtKB-UniRule"/>
</dbReference>
<accession>A0A0S4L8U7</accession>
<evidence type="ECO:0000256" key="8">
    <source>
        <dbReference type="ARBA" id="ARBA00023118"/>
    </source>
</evidence>
<evidence type="ECO:0000256" key="1">
    <source>
        <dbReference type="ARBA" id="ARBA00001946"/>
    </source>
</evidence>
<evidence type="ECO:0000313" key="11">
    <source>
        <dbReference type="EMBL" id="CUS33056.1"/>
    </source>
</evidence>
<comment type="cofactor">
    <cofactor evidence="1 9">
        <name>Mg(2+)</name>
        <dbReference type="ChEBI" id="CHEBI:18420"/>
    </cofactor>
</comment>
<dbReference type="Proteomes" id="UP000198736">
    <property type="component" value="Unassembled WGS sequence"/>
</dbReference>
<evidence type="ECO:0000313" key="12">
    <source>
        <dbReference type="Proteomes" id="UP000198736"/>
    </source>
</evidence>
<evidence type="ECO:0000256" key="10">
    <source>
        <dbReference type="PIRNR" id="PIRNR032582"/>
    </source>
</evidence>
<sequence>MNVLITYDVSTETPAGRRRLRKVALACLDFGQRVQKSVFECSVTEMQYEEVMRRLLDIIEEKEDSLRVYRLIEPKEKYVQVYGVNTAVDFEEPLVL</sequence>
<dbReference type="GO" id="GO:0016787">
    <property type="term" value="F:hydrolase activity"/>
    <property type="evidence" value="ECO:0007669"/>
    <property type="project" value="UniProtKB-KW"/>
</dbReference>
<feature type="binding site" evidence="9">
    <location>
        <position position="8"/>
    </location>
    <ligand>
        <name>Mg(2+)</name>
        <dbReference type="ChEBI" id="CHEBI:18420"/>
        <note>catalytic</note>
    </ligand>
</feature>
<comment type="function">
    <text evidence="9">CRISPR (clustered regularly interspaced short palindromic repeat), is an adaptive immune system that provides protection against mobile genetic elements (viruses, transposable elements and conjugative plasmids). CRISPR clusters contain sequences complementary to antecedent mobile elements and target invading nucleic acids. CRISPR clusters are transcribed and processed into CRISPR RNA (crRNA). Functions as a ssRNA-specific endoribonuclease. Involved in the integration of spacer DNA into the CRISPR cassette.</text>
</comment>
<dbReference type="RefSeq" id="WP_090894832.1">
    <property type="nucleotide sequence ID" value="NZ_CZPZ01000004.1"/>
</dbReference>
<protein>
    <recommendedName>
        <fullName evidence="9">CRISPR-associated endoribonuclease Cas2</fullName>
        <ecNumber evidence="9">3.1.-.-</ecNumber>
    </recommendedName>
</protein>
<comment type="subunit">
    <text evidence="9">Homodimer, forms a heterotetramer with a Cas1 homodimer.</text>
</comment>
<keyword evidence="8 9" id="KW-0051">Antiviral defense</keyword>
<dbReference type="InterPro" id="IPR019199">
    <property type="entry name" value="Virulence_VapD/CRISPR_Cas2"/>
</dbReference>
<dbReference type="PANTHER" id="PTHR34405">
    <property type="entry name" value="CRISPR-ASSOCIATED ENDORIBONUCLEASE CAS2"/>
    <property type="match status" value="1"/>
</dbReference>
<gene>
    <name evidence="9 11" type="primary">cas2</name>
    <name evidence="11" type="ORF">COMA2_120045</name>
</gene>
<dbReference type="SUPFAM" id="SSF143430">
    <property type="entry name" value="TTP0101/SSO1404-like"/>
    <property type="match status" value="1"/>
</dbReference>
<dbReference type="GO" id="GO:0043571">
    <property type="term" value="P:maintenance of CRISPR repeat elements"/>
    <property type="evidence" value="ECO:0007669"/>
    <property type="project" value="UniProtKB-UniRule"/>
</dbReference>
<organism evidence="11 12">
    <name type="scientific">Candidatus Nitrospira nitrificans</name>
    <dbReference type="NCBI Taxonomy" id="1742973"/>
    <lineage>
        <taxon>Bacteria</taxon>
        <taxon>Pseudomonadati</taxon>
        <taxon>Nitrospirota</taxon>
        <taxon>Nitrospiria</taxon>
        <taxon>Nitrospirales</taxon>
        <taxon>Nitrospiraceae</taxon>
        <taxon>Nitrospira</taxon>
    </lineage>
</organism>
<dbReference type="NCBIfam" id="TIGR01573">
    <property type="entry name" value="cas2"/>
    <property type="match status" value="1"/>
</dbReference>
<dbReference type="HAMAP" id="MF_01471">
    <property type="entry name" value="Cas2"/>
    <property type="match status" value="1"/>
</dbReference>
<keyword evidence="7 9" id="KW-0460">Magnesium</keyword>
<name>A0A0S4L8U7_9BACT</name>